<protein>
    <recommendedName>
        <fullName evidence="4">DUF1440 domain-containing protein</fullName>
    </recommendedName>
</protein>
<keyword evidence="1" id="KW-0472">Membrane</keyword>
<sequence length="163" mass="16865">MATTVQLPQRTAALPLYEAWGAGAGLVGGVGMGIWMSVSRPMMDTAMITMVAGLLGSTNAFVGWLIHLAIAAFAGIGFGTLLGRAARTMMPAVVLGLAYGAVWWAVGALWIMPANMGMPVFEWNAVSRSSLGAHLVFGALTGLAFACIAGTARGRKQLSRSHG</sequence>
<dbReference type="Proteomes" id="UP001224661">
    <property type="component" value="Unassembled WGS sequence"/>
</dbReference>
<keyword evidence="1" id="KW-0812">Transmembrane</keyword>
<reference evidence="2 3" key="1">
    <citation type="submission" date="2023-05" db="EMBL/GenBank/DDBJ databases">
        <title>Draft genome sequence of Streptomyces sp. B-S-A8 isolated from a cave soil in Thailand.</title>
        <authorList>
            <person name="Chamroensaksri N."/>
            <person name="Muangham S."/>
        </authorList>
    </citation>
    <scope>NUCLEOTIDE SEQUENCE [LARGE SCALE GENOMIC DNA]</scope>
    <source>
        <strain evidence="2 3">B-S-A8</strain>
    </source>
</reference>
<feature type="transmembrane region" description="Helical" evidence="1">
    <location>
        <begin position="131"/>
        <end position="152"/>
    </location>
</feature>
<keyword evidence="3" id="KW-1185">Reference proteome</keyword>
<evidence type="ECO:0008006" key="4">
    <source>
        <dbReference type="Google" id="ProtNLM"/>
    </source>
</evidence>
<feature type="transmembrane region" description="Helical" evidence="1">
    <location>
        <begin position="68"/>
        <end position="85"/>
    </location>
</feature>
<feature type="transmembrane region" description="Helical" evidence="1">
    <location>
        <begin position="20"/>
        <end position="38"/>
    </location>
</feature>
<dbReference type="RefSeq" id="WP_282514129.1">
    <property type="nucleotide sequence ID" value="NZ_JASCIR010000012.1"/>
</dbReference>
<keyword evidence="1" id="KW-1133">Transmembrane helix</keyword>
<gene>
    <name evidence="2" type="ORF">QIS99_16485</name>
</gene>
<evidence type="ECO:0000256" key="1">
    <source>
        <dbReference type="SAM" id="Phobius"/>
    </source>
</evidence>
<dbReference type="EMBL" id="JASCIR010000012">
    <property type="protein sequence ID" value="MDI3387785.1"/>
    <property type="molecule type" value="Genomic_DNA"/>
</dbReference>
<feature type="transmembrane region" description="Helical" evidence="1">
    <location>
        <begin position="92"/>
        <end position="111"/>
    </location>
</feature>
<accession>A0ABT6RTM6</accession>
<comment type="caution">
    <text evidence="2">The sequence shown here is derived from an EMBL/GenBank/DDBJ whole genome shotgun (WGS) entry which is preliminary data.</text>
</comment>
<evidence type="ECO:0000313" key="2">
    <source>
        <dbReference type="EMBL" id="MDI3387785.1"/>
    </source>
</evidence>
<proteinExistence type="predicted"/>
<organism evidence="2 3">
    <name type="scientific">Streptomyces solicavernae</name>
    <dbReference type="NCBI Taxonomy" id="3043614"/>
    <lineage>
        <taxon>Bacteria</taxon>
        <taxon>Bacillati</taxon>
        <taxon>Actinomycetota</taxon>
        <taxon>Actinomycetes</taxon>
        <taxon>Kitasatosporales</taxon>
        <taxon>Streptomycetaceae</taxon>
        <taxon>Streptomyces</taxon>
    </lineage>
</organism>
<evidence type="ECO:0000313" key="3">
    <source>
        <dbReference type="Proteomes" id="UP001224661"/>
    </source>
</evidence>
<name>A0ABT6RTM6_9ACTN</name>